<feature type="transmembrane region" description="Helical" evidence="10">
    <location>
        <begin position="21"/>
        <end position="41"/>
    </location>
</feature>
<evidence type="ECO:0000256" key="5">
    <source>
        <dbReference type="ARBA" id="ARBA00022553"/>
    </source>
</evidence>
<reference evidence="12 13" key="1">
    <citation type="submission" date="2020-08" db="EMBL/GenBank/DDBJ databases">
        <title>Genomic Encyclopedia of Type Strains, Phase IV (KMG-IV): sequencing the most valuable type-strain genomes for metagenomic binning, comparative biology and taxonomic classification.</title>
        <authorList>
            <person name="Goeker M."/>
        </authorList>
    </citation>
    <scope>NUCLEOTIDE SEQUENCE [LARGE SCALE GENOMIC DNA]</scope>
    <source>
        <strain evidence="12 13">DSM 25966</strain>
    </source>
</reference>
<keyword evidence="5" id="KW-0597">Phosphoprotein</keyword>
<evidence type="ECO:0000256" key="10">
    <source>
        <dbReference type="SAM" id="Phobius"/>
    </source>
</evidence>
<dbReference type="InterPro" id="IPR003661">
    <property type="entry name" value="HisK_dim/P_dom"/>
</dbReference>
<dbReference type="GO" id="GO:0000155">
    <property type="term" value="F:phosphorelay sensor kinase activity"/>
    <property type="evidence" value="ECO:0007669"/>
    <property type="project" value="InterPro"/>
</dbReference>
<dbReference type="Proteomes" id="UP000553963">
    <property type="component" value="Unassembled WGS sequence"/>
</dbReference>
<keyword evidence="10" id="KW-0812">Transmembrane</keyword>
<dbReference type="AlphaFoldDB" id="A0A840AHH7"/>
<comment type="catalytic activity">
    <reaction evidence="1">
        <text>ATP + protein L-histidine = ADP + protein N-phospho-L-histidine.</text>
        <dbReference type="EC" id="2.7.13.3"/>
    </reaction>
</comment>
<dbReference type="SUPFAM" id="SSF55874">
    <property type="entry name" value="ATPase domain of HSP90 chaperone/DNA topoisomerase II/histidine kinase"/>
    <property type="match status" value="1"/>
</dbReference>
<evidence type="ECO:0000256" key="3">
    <source>
        <dbReference type="ARBA" id="ARBA00012438"/>
    </source>
</evidence>
<keyword evidence="13" id="KW-1185">Reference proteome</keyword>
<dbReference type="InterPro" id="IPR036890">
    <property type="entry name" value="HATPase_C_sf"/>
</dbReference>
<feature type="transmembrane region" description="Helical" evidence="10">
    <location>
        <begin position="47"/>
        <end position="67"/>
    </location>
</feature>
<evidence type="ECO:0000256" key="2">
    <source>
        <dbReference type="ARBA" id="ARBA00004651"/>
    </source>
</evidence>
<dbReference type="Gene3D" id="1.10.287.130">
    <property type="match status" value="1"/>
</dbReference>
<evidence type="ECO:0000259" key="11">
    <source>
        <dbReference type="PROSITE" id="PS50109"/>
    </source>
</evidence>
<dbReference type="InterPro" id="IPR050980">
    <property type="entry name" value="2C_sensor_his_kinase"/>
</dbReference>
<dbReference type="PROSITE" id="PS50109">
    <property type="entry name" value="HIS_KIN"/>
    <property type="match status" value="1"/>
</dbReference>
<dbReference type="InterPro" id="IPR036097">
    <property type="entry name" value="HisK_dim/P_sf"/>
</dbReference>
<protein>
    <recommendedName>
        <fullName evidence="3">histidine kinase</fullName>
        <ecNumber evidence="3">2.7.13.3</ecNumber>
    </recommendedName>
</protein>
<dbReference type="GO" id="GO:0005886">
    <property type="term" value="C:plasma membrane"/>
    <property type="evidence" value="ECO:0007669"/>
    <property type="project" value="UniProtKB-SubCell"/>
</dbReference>
<feature type="transmembrane region" description="Helical" evidence="10">
    <location>
        <begin position="154"/>
        <end position="179"/>
    </location>
</feature>
<feature type="transmembrane region" description="Helical" evidence="10">
    <location>
        <begin position="124"/>
        <end position="142"/>
    </location>
</feature>
<sequence>MSTRIQEPDSTNKKNLMLLIQLRWLAVFGQVATILFVHLWFDIELPLFPMGVVLAFLVALNMVSLLRHRSSEDVTNSELLLELLLDVGALTVQLYLSGGATNPFISLYLLQVTLGAVLLDAWSVWALVVVASGAFVWLTMSYRPLGLPPASVEAGLFSLHIQGMFVCFVLSAALLVVFVTRVQRNLKARDTHLAELRQRSAEEDHVVRLGLLASGAAHELGTPLSTLSVILSDWQRMPAFERDPEIAGELAEMQGQLERCKAIVSGILMSSGDARGEGTMLTTMATFLEDVVEEWRESRSPAVLDFINLVTPDEPIVSDTALKQVIFNVLDNALEASPRWVGVAASRHDGEITIAVTDAGPGFAPGMLDEFGKPYRSTKQRPGGGLGLFLVVNVIRKLGGRVGAENRTDGGASVTLSLPVAALALGEQDGR</sequence>
<dbReference type="PANTHER" id="PTHR44936:SF10">
    <property type="entry name" value="SENSOR PROTEIN RSTB"/>
    <property type="match status" value="1"/>
</dbReference>
<name>A0A840AHH7_9HYPH</name>
<keyword evidence="8 12" id="KW-0418">Kinase</keyword>
<gene>
    <name evidence="12" type="ORF">GGR25_000629</name>
</gene>
<dbReference type="InterPro" id="IPR003594">
    <property type="entry name" value="HATPase_dom"/>
</dbReference>
<evidence type="ECO:0000256" key="8">
    <source>
        <dbReference type="ARBA" id="ARBA00022777"/>
    </source>
</evidence>
<dbReference type="InterPro" id="IPR005467">
    <property type="entry name" value="His_kinase_dom"/>
</dbReference>
<comment type="caution">
    <text evidence="12">The sequence shown here is derived from an EMBL/GenBank/DDBJ whole genome shotgun (WGS) entry which is preliminary data.</text>
</comment>
<organism evidence="12 13">
    <name type="scientific">Kaistia hirudinis</name>
    <dbReference type="NCBI Taxonomy" id="1293440"/>
    <lineage>
        <taxon>Bacteria</taxon>
        <taxon>Pseudomonadati</taxon>
        <taxon>Pseudomonadota</taxon>
        <taxon>Alphaproteobacteria</taxon>
        <taxon>Hyphomicrobiales</taxon>
        <taxon>Kaistiaceae</taxon>
        <taxon>Kaistia</taxon>
    </lineage>
</organism>
<evidence type="ECO:0000256" key="4">
    <source>
        <dbReference type="ARBA" id="ARBA00022475"/>
    </source>
</evidence>
<evidence type="ECO:0000256" key="9">
    <source>
        <dbReference type="ARBA" id="ARBA00022840"/>
    </source>
</evidence>
<dbReference type="EMBL" id="JACIDS010000001">
    <property type="protein sequence ID" value="MBB3929610.1"/>
    <property type="molecule type" value="Genomic_DNA"/>
</dbReference>
<keyword evidence="6 12" id="KW-0808">Transferase</keyword>
<dbReference type="Gene3D" id="3.30.565.10">
    <property type="entry name" value="Histidine kinase-like ATPase, C-terminal domain"/>
    <property type="match status" value="1"/>
</dbReference>
<evidence type="ECO:0000256" key="1">
    <source>
        <dbReference type="ARBA" id="ARBA00000085"/>
    </source>
</evidence>
<dbReference type="EC" id="2.7.13.3" evidence="3"/>
<evidence type="ECO:0000256" key="6">
    <source>
        <dbReference type="ARBA" id="ARBA00022679"/>
    </source>
</evidence>
<comment type="subcellular location">
    <subcellularLocation>
        <location evidence="2">Cell membrane</location>
        <topology evidence="2">Multi-pass membrane protein</topology>
    </subcellularLocation>
</comment>
<dbReference type="SUPFAM" id="SSF47384">
    <property type="entry name" value="Homodimeric domain of signal transducing histidine kinase"/>
    <property type="match status" value="1"/>
</dbReference>
<evidence type="ECO:0000313" key="13">
    <source>
        <dbReference type="Proteomes" id="UP000553963"/>
    </source>
</evidence>
<keyword evidence="9" id="KW-0067">ATP-binding</keyword>
<accession>A0A840AHH7</accession>
<dbReference type="CDD" id="cd00082">
    <property type="entry name" value="HisKA"/>
    <property type="match status" value="1"/>
</dbReference>
<dbReference type="SMART" id="SM00387">
    <property type="entry name" value="HATPase_c"/>
    <property type="match status" value="1"/>
</dbReference>
<evidence type="ECO:0000256" key="7">
    <source>
        <dbReference type="ARBA" id="ARBA00022741"/>
    </source>
</evidence>
<dbReference type="PRINTS" id="PR00344">
    <property type="entry name" value="BCTRLSENSOR"/>
</dbReference>
<feature type="domain" description="Histidine kinase" evidence="11">
    <location>
        <begin position="215"/>
        <end position="422"/>
    </location>
</feature>
<dbReference type="PANTHER" id="PTHR44936">
    <property type="entry name" value="SENSOR PROTEIN CREC"/>
    <property type="match status" value="1"/>
</dbReference>
<keyword evidence="4" id="KW-1003">Cell membrane</keyword>
<dbReference type="Pfam" id="PF02518">
    <property type="entry name" value="HATPase_c"/>
    <property type="match status" value="1"/>
</dbReference>
<evidence type="ECO:0000313" key="12">
    <source>
        <dbReference type="EMBL" id="MBB3929610.1"/>
    </source>
</evidence>
<dbReference type="InterPro" id="IPR004358">
    <property type="entry name" value="Sig_transdc_His_kin-like_C"/>
</dbReference>
<proteinExistence type="predicted"/>
<keyword evidence="7" id="KW-0547">Nucleotide-binding</keyword>
<dbReference type="GO" id="GO:0005524">
    <property type="term" value="F:ATP binding"/>
    <property type="evidence" value="ECO:0007669"/>
    <property type="project" value="UniProtKB-KW"/>
</dbReference>
<keyword evidence="10" id="KW-1133">Transmembrane helix</keyword>
<keyword evidence="10" id="KW-0472">Membrane</keyword>